<dbReference type="GO" id="GO:0016787">
    <property type="term" value="F:hydrolase activity"/>
    <property type="evidence" value="ECO:0007669"/>
    <property type="project" value="UniProtKB-KW"/>
</dbReference>
<dbReference type="InterPro" id="IPR015797">
    <property type="entry name" value="NUDIX_hydrolase-like_dom_sf"/>
</dbReference>
<keyword evidence="2" id="KW-0378">Hydrolase</keyword>
<dbReference type="OrthoDB" id="447842at2759"/>
<dbReference type="KEGG" id="mng:MNEG_3919"/>
<sequence length="232" mass="25148">MGSDLLAHFETGTYRRNNTFLGDEEYGRALDCFVKGCADVLMQDESTGQLLIMRRIVHPQPDWWFVGGRMRAGDTPEAAAQKNVLRETGLRLPLDRFTPVCTTSMLWQKRKQEPEDNGTADIAVVFLVRLTESERTAIKADSEEYDEMAWMAPEAVAGGGDYHPALRRAAQHVLAHAAYLGLEAAAGAGGDDATVAAAARAYVSAQATAKQLGTLPVPFKQLRAAPSAAQNA</sequence>
<gene>
    <name evidence="4" type="ORF">MNEG_3919</name>
</gene>
<dbReference type="Gene3D" id="3.90.79.10">
    <property type="entry name" value="Nucleoside Triphosphate Pyrophosphohydrolase"/>
    <property type="match status" value="1"/>
</dbReference>
<name>A0A0D2MMN6_9CHLO</name>
<evidence type="ECO:0000313" key="4">
    <source>
        <dbReference type="EMBL" id="KIZ04035.1"/>
    </source>
</evidence>
<dbReference type="SUPFAM" id="SSF55811">
    <property type="entry name" value="Nudix"/>
    <property type="match status" value="1"/>
</dbReference>
<dbReference type="AlphaFoldDB" id="A0A0D2MMN6"/>
<keyword evidence="5" id="KW-1185">Reference proteome</keyword>
<dbReference type="RefSeq" id="XP_013903054.1">
    <property type="nucleotide sequence ID" value="XM_014047600.1"/>
</dbReference>
<dbReference type="GeneID" id="25736797"/>
<comment type="cofactor">
    <cofactor evidence="1">
        <name>Mg(2+)</name>
        <dbReference type="ChEBI" id="CHEBI:18420"/>
    </cofactor>
</comment>
<dbReference type="PANTHER" id="PTHR43046">
    <property type="entry name" value="GDP-MANNOSE MANNOSYL HYDROLASE"/>
    <property type="match status" value="1"/>
</dbReference>
<dbReference type="Proteomes" id="UP000054498">
    <property type="component" value="Unassembled WGS sequence"/>
</dbReference>
<protein>
    <recommendedName>
        <fullName evidence="3">Nudix hydrolase domain-containing protein</fullName>
    </recommendedName>
</protein>
<organism evidence="4 5">
    <name type="scientific">Monoraphidium neglectum</name>
    <dbReference type="NCBI Taxonomy" id="145388"/>
    <lineage>
        <taxon>Eukaryota</taxon>
        <taxon>Viridiplantae</taxon>
        <taxon>Chlorophyta</taxon>
        <taxon>core chlorophytes</taxon>
        <taxon>Chlorophyceae</taxon>
        <taxon>CS clade</taxon>
        <taxon>Sphaeropleales</taxon>
        <taxon>Selenastraceae</taxon>
        <taxon>Monoraphidium</taxon>
    </lineage>
</organism>
<reference evidence="4 5" key="1">
    <citation type="journal article" date="2013" name="BMC Genomics">
        <title>Reconstruction of the lipid metabolism for the microalga Monoraphidium neglectum from its genome sequence reveals characteristics suitable for biofuel production.</title>
        <authorList>
            <person name="Bogen C."/>
            <person name="Al-Dilaimi A."/>
            <person name="Albersmeier A."/>
            <person name="Wichmann J."/>
            <person name="Grundmann M."/>
            <person name="Rupp O."/>
            <person name="Lauersen K.J."/>
            <person name="Blifernez-Klassen O."/>
            <person name="Kalinowski J."/>
            <person name="Goesmann A."/>
            <person name="Mussgnug J.H."/>
            <person name="Kruse O."/>
        </authorList>
    </citation>
    <scope>NUCLEOTIDE SEQUENCE [LARGE SCALE GENOMIC DNA]</scope>
    <source>
        <strain evidence="4 5">SAG 48.87</strain>
    </source>
</reference>
<dbReference type="PANTHER" id="PTHR43046:SF13">
    <property type="entry name" value="NUDIX HYDROLASE DOMAIN-CONTAINING PROTEIN"/>
    <property type="match status" value="1"/>
</dbReference>
<evidence type="ECO:0000259" key="3">
    <source>
        <dbReference type="PROSITE" id="PS51462"/>
    </source>
</evidence>
<proteinExistence type="predicted"/>
<feature type="domain" description="Nudix hydrolase" evidence="3">
    <location>
        <begin position="32"/>
        <end position="175"/>
    </location>
</feature>
<accession>A0A0D2MMN6</accession>
<dbReference type="InterPro" id="IPR000086">
    <property type="entry name" value="NUDIX_hydrolase_dom"/>
</dbReference>
<dbReference type="Pfam" id="PF00293">
    <property type="entry name" value="NUDIX"/>
    <property type="match status" value="1"/>
</dbReference>
<evidence type="ECO:0000313" key="5">
    <source>
        <dbReference type="Proteomes" id="UP000054498"/>
    </source>
</evidence>
<evidence type="ECO:0000256" key="2">
    <source>
        <dbReference type="ARBA" id="ARBA00022801"/>
    </source>
</evidence>
<evidence type="ECO:0000256" key="1">
    <source>
        <dbReference type="ARBA" id="ARBA00001946"/>
    </source>
</evidence>
<dbReference type="CDD" id="cd02883">
    <property type="entry name" value="NUDIX_Hydrolase"/>
    <property type="match status" value="1"/>
</dbReference>
<dbReference type="PROSITE" id="PS51462">
    <property type="entry name" value="NUDIX"/>
    <property type="match status" value="1"/>
</dbReference>
<dbReference type="EMBL" id="KK100737">
    <property type="protein sequence ID" value="KIZ04035.1"/>
    <property type="molecule type" value="Genomic_DNA"/>
</dbReference>